<dbReference type="GO" id="GO:0009086">
    <property type="term" value="P:methionine biosynthetic process"/>
    <property type="evidence" value="ECO:0007669"/>
    <property type="project" value="UniProtKB-KW"/>
</dbReference>
<evidence type="ECO:0000256" key="8">
    <source>
        <dbReference type="ARBA" id="ARBA00022697"/>
    </source>
</evidence>
<organism evidence="18 19">
    <name type="scientific">Phialocephala subalpina</name>
    <dbReference type="NCBI Taxonomy" id="576137"/>
    <lineage>
        <taxon>Eukaryota</taxon>
        <taxon>Fungi</taxon>
        <taxon>Dikarya</taxon>
        <taxon>Ascomycota</taxon>
        <taxon>Pezizomycotina</taxon>
        <taxon>Leotiomycetes</taxon>
        <taxon>Helotiales</taxon>
        <taxon>Mollisiaceae</taxon>
        <taxon>Phialocephala</taxon>
        <taxon>Phialocephala fortinii species complex</taxon>
    </lineage>
</organism>
<evidence type="ECO:0000256" key="5">
    <source>
        <dbReference type="ARBA" id="ARBA00013213"/>
    </source>
</evidence>
<evidence type="ECO:0000256" key="14">
    <source>
        <dbReference type="RuleBase" id="RU000579"/>
    </source>
</evidence>
<evidence type="ECO:0000313" key="19">
    <source>
        <dbReference type="Proteomes" id="UP000184330"/>
    </source>
</evidence>
<keyword evidence="18" id="KW-0808">Transferase</keyword>
<comment type="pathway">
    <text evidence="3 14">Amino-acid biosynthesis; L-methionine biosynthesis via de novo pathway; L-homoserine from L-aspartate: step 3/3.</text>
</comment>
<keyword evidence="11 14" id="KW-0486">Methionine biosynthesis</keyword>
<dbReference type="UniPathway" id="UPA00051">
    <property type="reaction ID" value="UER00465"/>
</dbReference>
<dbReference type="PROSITE" id="PS01042">
    <property type="entry name" value="HOMOSER_DHGENASE"/>
    <property type="match status" value="1"/>
</dbReference>
<dbReference type="InterPro" id="IPR036291">
    <property type="entry name" value="NAD(P)-bd_dom_sf"/>
</dbReference>
<evidence type="ECO:0000256" key="1">
    <source>
        <dbReference type="ARBA" id="ARBA00001920"/>
    </source>
</evidence>
<dbReference type="InterPro" id="IPR019811">
    <property type="entry name" value="HDH_CS"/>
</dbReference>
<comment type="cofactor">
    <cofactor evidence="1">
        <name>a metal cation</name>
        <dbReference type="ChEBI" id="CHEBI:25213"/>
    </cofactor>
</comment>
<keyword evidence="19" id="KW-1185">Reference proteome</keyword>
<name>A0A1L7XR90_9HELO</name>
<evidence type="ECO:0000256" key="11">
    <source>
        <dbReference type="ARBA" id="ARBA00023167"/>
    </source>
</evidence>
<keyword evidence="8 14" id="KW-0791">Threonine biosynthesis</keyword>
<dbReference type="GO" id="GO:0004412">
    <property type="term" value="F:homoserine dehydrogenase activity"/>
    <property type="evidence" value="ECO:0007669"/>
    <property type="project" value="UniProtKB-EC"/>
</dbReference>
<dbReference type="InterPro" id="IPR011147">
    <property type="entry name" value="Bifunc_Aspkin/hSer_DH"/>
</dbReference>
<evidence type="ECO:0000256" key="6">
    <source>
        <dbReference type="ARBA" id="ARBA00013376"/>
    </source>
</evidence>
<comment type="function">
    <text evidence="13">Catalyzes the conversion of L-aspartate-beta-semialdehyde (L-Asa) to L-homoserine (L-Hse), the third step in the biosynthesis of amino acids that derive from aspartate (the aspartate family of amino acids), including methioinine and threonine, the latter of which is a precursor to isoleucine; production of homoserine leads to a branch-point in the pathway as it can either be O-phosphorylated for processing to threonine, or O-acylated for processing to methionine.</text>
</comment>
<dbReference type="InterPro" id="IPR005106">
    <property type="entry name" value="Asp/hSer_DH_NAD-bd"/>
</dbReference>
<comment type="similarity">
    <text evidence="4 15">Belongs to the homoserine dehydrogenase family.</text>
</comment>
<dbReference type="Pfam" id="PF00742">
    <property type="entry name" value="Homoserine_dh"/>
    <property type="match status" value="1"/>
</dbReference>
<dbReference type="GO" id="GO:0050661">
    <property type="term" value="F:NADP binding"/>
    <property type="evidence" value="ECO:0007669"/>
    <property type="project" value="InterPro"/>
</dbReference>
<dbReference type="Gene3D" id="3.40.50.720">
    <property type="entry name" value="NAD(P)-binding Rossmann-like Domain"/>
    <property type="match status" value="2"/>
</dbReference>
<dbReference type="Proteomes" id="UP000184330">
    <property type="component" value="Unassembled WGS sequence"/>
</dbReference>
<evidence type="ECO:0000256" key="9">
    <source>
        <dbReference type="ARBA" id="ARBA00022857"/>
    </source>
</evidence>
<dbReference type="STRING" id="576137.A0A1L7XR90"/>
<dbReference type="UniPathway" id="UPA00050">
    <property type="reaction ID" value="UER00063"/>
</dbReference>
<dbReference type="PANTHER" id="PTHR43070">
    <property type="match status" value="1"/>
</dbReference>
<dbReference type="OrthoDB" id="67851at2759"/>
<evidence type="ECO:0000313" key="18">
    <source>
        <dbReference type="EMBL" id="CZR67550.1"/>
    </source>
</evidence>
<evidence type="ECO:0000256" key="3">
    <source>
        <dbReference type="ARBA" id="ARBA00005062"/>
    </source>
</evidence>
<dbReference type="AlphaFoldDB" id="A0A1L7XR90"/>
<dbReference type="SUPFAM" id="SSF55347">
    <property type="entry name" value="Glyceraldehyde-3-phosphate dehydrogenase-like, C-terminal domain"/>
    <property type="match status" value="1"/>
</dbReference>
<accession>A0A1L7XR90</accession>
<keyword evidence="18" id="KW-0418">Kinase</keyword>
<keyword evidence="7 14" id="KW-0028">Amino-acid biosynthesis</keyword>
<comment type="pathway">
    <text evidence="2 14">Amino-acid biosynthesis; L-threonine biosynthesis; L-threonine from L-aspartate: step 3/5.</text>
</comment>
<dbReference type="GO" id="GO:0009090">
    <property type="term" value="P:homoserine biosynthetic process"/>
    <property type="evidence" value="ECO:0007669"/>
    <property type="project" value="TreeGrafter"/>
</dbReference>
<keyword evidence="10 14" id="KW-0560">Oxidoreductase</keyword>
<evidence type="ECO:0000256" key="4">
    <source>
        <dbReference type="ARBA" id="ARBA00006753"/>
    </source>
</evidence>
<dbReference type="Pfam" id="PF03447">
    <property type="entry name" value="NAD_binding_3"/>
    <property type="match status" value="1"/>
</dbReference>
<comment type="catalytic activity">
    <reaction evidence="12">
        <text>L-homoserine + NADP(+) = L-aspartate 4-semialdehyde + NADPH + H(+)</text>
        <dbReference type="Rhea" id="RHEA:15761"/>
        <dbReference type="ChEBI" id="CHEBI:15378"/>
        <dbReference type="ChEBI" id="CHEBI:57476"/>
        <dbReference type="ChEBI" id="CHEBI:57783"/>
        <dbReference type="ChEBI" id="CHEBI:58349"/>
        <dbReference type="ChEBI" id="CHEBI:537519"/>
        <dbReference type="EC" id="1.1.1.3"/>
    </reaction>
    <physiologicalReaction direction="right-to-left" evidence="12">
        <dbReference type="Rhea" id="RHEA:15763"/>
    </physiologicalReaction>
</comment>
<dbReference type="SUPFAM" id="SSF51735">
    <property type="entry name" value="NAD(P)-binding Rossmann-fold domains"/>
    <property type="match status" value="1"/>
</dbReference>
<reference evidence="18 19" key="1">
    <citation type="submission" date="2016-03" db="EMBL/GenBank/DDBJ databases">
        <authorList>
            <person name="Ploux O."/>
        </authorList>
    </citation>
    <scope>NUCLEOTIDE SEQUENCE [LARGE SCALE GENOMIC DNA]</scope>
    <source>
        <strain evidence="18 19">UAMH 11012</strain>
    </source>
</reference>
<feature type="domain" description="Aspartate/homoserine dehydrogenase NAD-binding" evidence="17">
    <location>
        <begin position="38"/>
        <end position="109"/>
    </location>
</feature>
<dbReference type="GO" id="GO:0009088">
    <property type="term" value="P:threonine biosynthetic process"/>
    <property type="evidence" value="ECO:0007669"/>
    <property type="project" value="UniProtKB-UniPathway"/>
</dbReference>
<feature type="domain" description="Homoserine dehydrogenase catalytic" evidence="16">
    <location>
        <begin position="138"/>
        <end position="297"/>
    </location>
</feature>
<evidence type="ECO:0000256" key="13">
    <source>
        <dbReference type="ARBA" id="ARBA00059589"/>
    </source>
</evidence>
<keyword evidence="9 14" id="KW-0521">NADP</keyword>
<evidence type="ECO:0000259" key="17">
    <source>
        <dbReference type="Pfam" id="PF03447"/>
    </source>
</evidence>
<evidence type="ECO:0000256" key="2">
    <source>
        <dbReference type="ARBA" id="ARBA00005056"/>
    </source>
</evidence>
<dbReference type="PANTHER" id="PTHR43070:SF5">
    <property type="entry name" value="HOMOSERINE DEHYDROGENASE"/>
    <property type="match status" value="1"/>
</dbReference>
<dbReference type="FunFam" id="3.30.360.10:FF:000006">
    <property type="entry name" value="Bifunctional aspartokinase/homoserine dehydrogenase"/>
    <property type="match status" value="1"/>
</dbReference>
<proteinExistence type="inferred from homology"/>
<dbReference type="Gene3D" id="3.30.360.10">
    <property type="entry name" value="Dihydrodipicolinate Reductase, domain 2"/>
    <property type="match status" value="2"/>
</dbReference>
<protein>
    <recommendedName>
        <fullName evidence="6 14">Homoserine dehydrogenase</fullName>
        <ecNumber evidence="5 14">1.1.1.3</ecNumber>
    </recommendedName>
</protein>
<dbReference type="GO" id="GO:0016301">
    <property type="term" value="F:kinase activity"/>
    <property type="evidence" value="ECO:0007669"/>
    <property type="project" value="UniProtKB-KW"/>
</dbReference>
<evidence type="ECO:0000256" key="12">
    <source>
        <dbReference type="ARBA" id="ARBA00048841"/>
    </source>
</evidence>
<evidence type="ECO:0000256" key="10">
    <source>
        <dbReference type="ARBA" id="ARBA00023002"/>
    </source>
</evidence>
<dbReference type="EC" id="1.1.1.3" evidence="5 14"/>
<evidence type="ECO:0000256" key="7">
    <source>
        <dbReference type="ARBA" id="ARBA00022605"/>
    </source>
</evidence>
<dbReference type="InterPro" id="IPR001342">
    <property type="entry name" value="HDH_cat"/>
</dbReference>
<evidence type="ECO:0000256" key="15">
    <source>
        <dbReference type="RuleBase" id="RU004171"/>
    </source>
</evidence>
<gene>
    <name evidence="18" type="ORF">PAC_17449</name>
</gene>
<sequence>MAIKNVFVGVIARSFGGTTVTGRHSYQFEFSEQEMLPLAKVVDYLAAAPGNAILVDITSSQDVADQYPNFLSSGVNIITPNKKAFAGSYKLWQDVFSAASSSGAKIYHESSVCAGLPILSTLKELVDTGDIIERIDGSAVVKKAMDLGYTEPDPRDDLNGLDVARKLTVLARLSGLPVQSHTLFPVQSLIPKELESCTSGEEFMQKLHEYDSRMEEIKSEAEKEGKAVRHVGSIDIQSKQVRVGLEKFDKSDPIAALRGNDNAISFHTRRYGASPLIIQGAGAGGDLTAMGITGDLIKILERSS</sequence>
<evidence type="ECO:0000259" key="16">
    <source>
        <dbReference type="Pfam" id="PF00742"/>
    </source>
</evidence>
<dbReference type="EMBL" id="FJOG01000045">
    <property type="protein sequence ID" value="CZR67550.1"/>
    <property type="molecule type" value="Genomic_DNA"/>
</dbReference>